<sequence length="260" mass="30308">MEISVIFAIVIIHEFGHYTMAKIFQWRIRRISLWVFGGVMETDEHGSKPIREELLIALAGPIQHVLIYLVLIGCSNFSLLPASVILLAFQYNTTILSFNMLPIWPLDGGKILFLMYSSIFPYKKAHEWMIISSIGCSVIAALVFLLFYPFTLSTILLVTFILWENRLEWKQRYFVFLRFLLTRHTDNVKKTKVRPIFVGADAPLMNVFSYFRRNYRHDIYIFDSKESEAATIDEQECLNAYFKFKQYQATSGEIVAIRDS</sequence>
<evidence type="ECO:0000313" key="14">
    <source>
        <dbReference type="EMBL" id="MRH42981.1"/>
    </source>
</evidence>
<accession>A0A6A8DGZ8</accession>
<dbReference type="GO" id="GO:0006508">
    <property type="term" value="P:proteolysis"/>
    <property type="evidence" value="ECO:0007669"/>
    <property type="project" value="UniProtKB-KW"/>
</dbReference>
<evidence type="ECO:0000256" key="1">
    <source>
        <dbReference type="ARBA" id="ARBA00001947"/>
    </source>
</evidence>
<feature type="transmembrane region" description="Helical" evidence="12">
    <location>
        <begin position="65"/>
        <end position="91"/>
    </location>
</feature>
<evidence type="ECO:0000256" key="6">
    <source>
        <dbReference type="ARBA" id="ARBA00022723"/>
    </source>
</evidence>
<evidence type="ECO:0000256" key="4">
    <source>
        <dbReference type="ARBA" id="ARBA00022670"/>
    </source>
</evidence>
<dbReference type="EMBL" id="WJNG01000007">
    <property type="protein sequence ID" value="MRH42981.1"/>
    <property type="molecule type" value="Genomic_DNA"/>
</dbReference>
<comment type="similarity">
    <text evidence="3">Belongs to the peptidase M50B family.</text>
</comment>
<reference evidence="14" key="1">
    <citation type="submission" date="2019-11" db="EMBL/GenBank/DDBJ databases">
        <authorList>
            <person name="Li J."/>
        </authorList>
    </citation>
    <scope>NUCLEOTIDE SEQUENCE</scope>
    <source>
        <strain evidence="14">B6B</strain>
    </source>
</reference>
<keyword evidence="4" id="KW-0645">Protease</keyword>
<dbReference type="GO" id="GO:0046872">
    <property type="term" value="F:metal ion binding"/>
    <property type="evidence" value="ECO:0007669"/>
    <property type="project" value="UniProtKB-KW"/>
</dbReference>
<dbReference type="OrthoDB" id="166377at2"/>
<evidence type="ECO:0000256" key="10">
    <source>
        <dbReference type="ARBA" id="ARBA00023049"/>
    </source>
</evidence>
<evidence type="ECO:0000313" key="15">
    <source>
        <dbReference type="Proteomes" id="UP000799092"/>
    </source>
</evidence>
<evidence type="ECO:0000256" key="3">
    <source>
        <dbReference type="ARBA" id="ARBA00007931"/>
    </source>
</evidence>
<dbReference type="PANTHER" id="PTHR39188">
    <property type="entry name" value="MEMBRANE-ASSOCIATED ZINC METALLOPROTEASE M50B"/>
    <property type="match status" value="1"/>
</dbReference>
<keyword evidence="6" id="KW-0479">Metal-binding</keyword>
<feature type="transmembrane region" description="Helical" evidence="12">
    <location>
        <begin position="6"/>
        <end position="24"/>
    </location>
</feature>
<dbReference type="PANTHER" id="PTHR39188:SF3">
    <property type="entry name" value="STAGE IV SPORULATION PROTEIN FB"/>
    <property type="match status" value="1"/>
</dbReference>
<name>A0A6A8DGZ8_9BACI</name>
<evidence type="ECO:0000256" key="7">
    <source>
        <dbReference type="ARBA" id="ARBA00022801"/>
    </source>
</evidence>
<gene>
    <name evidence="14" type="ORF">GH741_09815</name>
</gene>
<dbReference type="InterPro" id="IPR008915">
    <property type="entry name" value="Peptidase_M50"/>
</dbReference>
<dbReference type="Proteomes" id="UP000799092">
    <property type="component" value="Unassembled WGS sequence"/>
</dbReference>
<keyword evidence="15" id="KW-1185">Reference proteome</keyword>
<organism evidence="14 15">
    <name type="scientific">Aquibacillus halophilus</name>
    <dbReference type="NCBI Taxonomy" id="930132"/>
    <lineage>
        <taxon>Bacteria</taxon>
        <taxon>Bacillati</taxon>
        <taxon>Bacillota</taxon>
        <taxon>Bacilli</taxon>
        <taxon>Bacillales</taxon>
        <taxon>Bacillaceae</taxon>
        <taxon>Aquibacillus</taxon>
    </lineage>
</organism>
<evidence type="ECO:0000256" key="5">
    <source>
        <dbReference type="ARBA" id="ARBA00022692"/>
    </source>
</evidence>
<evidence type="ECO:0000256" key="12">
    <source>
        <dbReference type="SAM" id="Phobius"/>
    </source>
</evidence>
<proteinExistence type="inferred from homology"/>
<dbReference type="CDD" id="cd06161">
    <property type="entry name" value="S2P-M50_SpoIVFB"/>
    <property type="match status" value="1"/>
</dbReference>
<comment type="subcellular location">
    <subcellularLocation>
        <location evidence="2">Membrane</location>
        <topology evidence="2">Multi-pass membrane protein</topology>
    </subcellularLocation>
</comment>
<dbReference type="Pfam" id="PF02163">
    <property type="entry name" value="Peptidase_M50"/>
    <property type="match status" value="2"/>
</dbReference>
<keyword evidence="7" id="KW-0378">Hydrolase</keyword>
<dbReference type="GO" id="GO:0008237">
    <property type="term" value="F:metallopeptidase activity"/>
    <property type="evidence" value="ECO:0007669"/>
    <property type="project" value="UniProtKB-KW"/>
</dbReference>
<evidence type="ECO:0000256" key="2">
    <source>
        <dbReference type="ARBA" id="ARBA00004141"/>
    </source>
</evidence>
<protein>
    <submittedName>
        <fullName evidence="14">Stage IV sporulation protein FB</fullName>
    </submittedName>
</protein>
<feature type="transmembrane region" description="Helical" evidence="12">
    <location>
        <begin position="134"/>
        <end position="163"/>
    </location>
</feature>
<feature type="domain" description="Peptidase M50" evidence="13">
    <location>
        <begin position="83"/>
        <end position="128"/>
    </location>
</feature>
<keyword evidence="11 12" id="KW-0472">Membrane</keyword>
<comment type="cofactor">
    <cofactor evidence="1">
        <name>Zn(2+)</name>
        <dbReference type="ChEBI" id="CHEBI:29105"/>
    </cofactor>
</comment>
<keyword evidence="9 12" id="KW-1133">Transmembrane helix</keyword>
<keyword evidence="10" id="KW-0482">Metalloprotease</keyword>
<evidence type="ECO:0000256" key="9">
    <source>
        <dbReference type="ARBA" id="ARBA00022989"/>
    </source>
</evidence>
<comment type="caution">
    <text evidence="14">The sequence shown here is derived from an EMBL/GenBank/DDBJ whole genome shotgun (WGS) entry which is preliminary data.</text>
</comment>
<dbReference type="GO" id="GO:0016020">
    <property type="term" value="C:membrane"/>
    <property type="evidence" value="ECO:0007669"/>
    <property type="project" value="UniProtKB-SubCell"/>
</dbReference>
<evidence type="ECO:0000256" key="8">
    <source>
        <dbReference type="ARBA" id="ARBA00022833"/>
    </source>
</evidence>
<dbReference type="AlphaFoldDB" id="A0A6A8DGZ8"/>
<keyword evidence="5 12" id="KW-0812">Transmembrane</keyword>
<evidence type="ECO:0000256" key="11">
    <source>
        <dbReference type="ARBA" id="ARBA00023136"/>
    </source>
</evidence>
<feature type="domain" description="Peptidase M50" evidence="13">
    <location>
        <begin position="3"/>
        <end position="74"/>
    </location>
</feature>
<keyword evidence="8" id="KW-0862">Zinc</keyword>
<evidence type="ECO:0000259" key="13">
    <source>
        <dbReference type="Pfam" id="PF02163"/>
    </source>
</evidence>
<feature type="transmembrane region" description="Helical" evidence="12">
    <location>
        <begin position="103"/>
        <end position="122"/>
    </location>
</feature>